<evidence type="ECO:0000259" key="4">
    <source>
        <dbReference type="PROSITE" id="PS51371"/>
    </source>
</evidence>
<gene>
    <name evidence="5" type="primary">metXA_3</name>
    <name evidence="5" type="ORF">NIPIMIJO_00041</name>
</gene>
<protein>
    <submittedName>
        <fullName evidence="5">Homoserine O-acetyltransferase</fullName>
        <ecNumber evidence="5">2.3.1.31</ecNumber>
    </submittedName>
</protein>
<evidence type="ECO:0000256" key="3">
    <source>
        <dbReference type="PROSITE-ProRule" id="PRU00703"/>
    </source>
</evidence>
<evidence type="ECO:0000313" key="5">
    <source>
        <dbReference type="EMBL" id="QNO51201.1"/>
    </source>
</evidence>
<dbReference type="Gene3D" id="3.10.580.10">
    <property type="entry name" value="CBS-domain"/>
    <property type="match status" value="1"/>
</dbReference>
<keyword evidence="2" id="KW-0028">Amino-acid biosynthesis</keyword>
<dbReference type="AlphaFoldDB" id="A0A7G9YT67"/>
<feature type="domain" description="CBS" evidence="4">
    <location>
        <begin position="76"/>
        <end position="131"/>
    </location>
</feature>
<evidence type="ECO:0000256" key="2">
    <source>
        <dbReference type="ARBA" id="ARBA00023167"/>
    </source>
</evidence>
<keyword evidence="5" id="KW-0808">Transferase</keyword>
<name>A0A7G9YT67_9EURY</name>
<sequence>MDLSKEKRVRDVMTRGVVTVSFDTPVSEIAKLLVRECISGIAVTAPDDEVVGVISEIDIIKVFDKDWGKLTAEDAMSSVVRTIDPETTLRKAADIMRDLNTHRLLILSLRPAYGVPIGILTASDILRASLE</sequence>
<dbReference type="Pfam" id="PF00571">
    <property type="entry name" value="CBS"/>
    <property type="match status" value="2"/>
</dbReference>
<organism evidence="5">
    <name type="scientific">Candidatus Methanophagaceae archaeon ANME-1 ERB6</name>
    <dbReference type="NCBI Taxonomy" id="2759912"/>
    <lineage>
        <taxon>Archaea</taxon>
        <taxon>Methanobacteriati</taxon>
        <taxon>Methanobacteriota</taxon>
        <taxon>Stenosarchaea group</taxon>
        <taxon>Methanomicrobia</taxon>
        <taxon>Candidatus Methanophagales</taxon>
        <taxon>Candidatus Methanophagaceae</taxon>
    </lineage>
</organism>
<reference evidence="5" key="1">
    <citation type="submission" date="2020-06" db="EMBL/GenBank/DDBJ databases">
        <title>Unique genomic features of the anaerobic methanotrophic archaea.</title>
        <authorList>
            <person name="Chadwick G.L."/>
            <person name="Skennerton C.T."/>
            <person name="Laso-Perez R."/>
            <person name="Leu A.O."/>
            <person name="Speth D.R."/>
            <person name="Yu H."/>
            <person name="Morgan-Lang C."/>
            <person name="Hatzenpichler R."/>
            <person name="Goudeau D."/>
            <person name="Malmstrom R."/>
            <person name="Brazelton W.J."/>
            <person name="Woyke T."/>
            <person name="Hallam S.J."/>
            <person name="Tyson G.W."/>
            <person name="Wegener G."/>
            <person name="Boetius A."/>
            <person name="Orphan V."/>
        </authorList>
    </citation>
    <scope>NUCLEOTIDE SEQUENCE</scope>
</reference>
<dbReference type="InterPro" id="IPR051257">
    <property type="entry name" value="Diverse_CBS-Domain"/>
</dbReference>
<keyword evidence="1 3" id="KW-0129">CBS domain</keyword>
<dbReference type="GO" id="GO:0004414">
    <property type="term" value="F:homoserine O-acetyltransferase activity"/>
    <property type="evidence" value="ECO:0007669"/>
    <property type="project" value="UniProtKB-EC"/>
</dbReference>
<feature type="domain" description="CBS" evidence="4">
    <location>
        <begin position="13"/>
        <end position="70"/>
    </location>
</feature>
<dbReference type="EC" id="2.3.1.31" evidence="5"/>
<keyword evidence="2" id="KW-0486">Methionine biosynthesis</keyword>
<dbReference type="InterPro" id="IPR046342">
    <property type="entry name" value="CBS_dom_sf"/>
</dbReference>
<proteinExistence type="predicted"/>
<keyword evidence="5" id="KW-0012">Acyltransferase</keyword>
<dbReference type="SUPFAM" id="SSF54631">
    <property type="entry name" value="CBS-domain pair"/>
    <property type="match status" value="1"/>
</dbReference>
<evidence type="ECO:0000256" key="1">
    <source>
        <dbReference type="ARBA" id="ARBA00023122"/>
    </source>
</evidence>
<accession>A0A7G9YT67</accession>
<dbReference type="SMART" id="SM00116">
    <property type="entry name" value="CBS"/>
    <property type="match status" value="2"/>
</dbReference>
<dbReference type="PROSITE" id="PS51371">
    <property type="entry name" value="CBS"/>
    <property type="match status" value="2"/>
</dbReference>
<dbReference type="PANTHER" id="PTHR43080">
    <property type="entry name" value="CBS DOMAIN-CONTAINING PROTEIN CBSX3, MITOCHONDRIAL"/>
    <property type="match status" value="1"/>
</dbReference>
<dbReference type="PANTHER" id="PTHR43080:SF2">
    <property type="entry name" value="CBS DOMAIN-CONTAINING PROTEIN"/>
    <property type="match status" value="1"/>
</dbReference>
<dbReference type="InterPro" id="IPR000644">
    <property type="entry name" value="CBS_dom"/>
</dbReference>
<dbReference type="GO" id="GO:0009086">
    <property type="term" value="P:methionine biosynthetic process"/>
    <property type="evidence" value="ECO:0007669"/>
    <property type="project" value="UniProtKB-KW"/>
</dbReference>
<dbReference type="EMBL" id="MT631462">
    <property type="protein sequence ID" value="QNO51201.1"/>
    <property type="molecule type" value="Genomic_DNA"/>
</dbReference>